<keyword evidence="7" id="KW-0234">DNA repair</keyword>
<dbReference type="GO" id="GO:0003690">
    <property type="term" value="F:double-stranded DNA binding"/>
    <property type="evidence" value="ECO:0007669"/>
    <property type="project" value="TreeGrafter"/>
</dbReference>
<comment type="subcellular location">
    <subcellularLocation>
        <location evidence="1">Nucleus</location>
    </subcellularLocation>
</comment>
<dbReference type="PANTHER" id="PTHR12415">
    <property type="entry name" value="TYROSYL-DNA PHOSPHODIESTERASE 1"/>
    <property type="match status" value="1"/>
</dbReference>
<keyword evidence="14" id="KW-1185">Reference proteome</keyword>
<dbReference type="GO" id="GO:0003697">
    <property type="term" value="F:single-stranded DNA binding"/>
    <property type="evidence" value="ECO:0007669"/>
    <property type="project" value="TreeGrafter"/>
</dbReference>
<dbReference type="PANTHER" id="PTHR12415:SF0">
    <property type="entry name" value="TYROSYL-DNA PHOSPHODIESTERASE 1"/>
    <property type="match status" value="1"/>
</dbReference>
<feature type="compositionally biased region" description="Basic and acidic residues" evidence="12">
    <location>
        <begin position="1"/>
        <end position="10"/>
    </location>
</feature>
<evidence type="ECO:0000313" key="13">
    <source>
        <dbReference type="EMBL" id="KAJ4164594.1"/>
    </source>
</evidence>
<feature type="site" description="Interaction with DNA" evidence="11">
    <location>
        <position position="266"/>
    </location>
</feature>
<dbReference type="EMBL" id="JAJHUN010000001">
    <property type="protein sequence ID" value="KAJ4164594.1"/>
    <property type="molecule type" value="Genomic_DNA"/>
</dbReference>
<evidence type="ECO:0000313" key="14">
    <source>
        <dbReference type="Proteomes" id="UP001144673"/>
    </source>
</evidence>
<dbReference type="GO" id="GO:0005634">
    <property type="term" value="C:nucleus"/>
    <property type="evidence" value="ECO:0007669"/>
    <property type="project" value="UniProtKB-SubCell"/>
</dbReference>
<dbReference type="GO" id="GO:0006281">
    <property type="term" value="P:DNA repair"/>
    <property type="evidence" value="ECO:0007669"/>
    <property type="project" value="UniProtKB-KW"/>
</dbReference>
<dbReference type="SUPFAM" id="SSF56024">
    <property type="entry name" value="Phospholipase D/nuclease"/>
    <property type="match status" value="2"/>
</dbReference>
<evidence type="ECO:0000256" key="9">
    <source>
        <dbReference type="PIRSR" id="PIRSR610347-1"/>
    </source>
</evidence>
<dbReference type="Gene3D" id="3.30.870.10">
    <property type="entry name" value="Endonuclease Chain A"/>
    <property type="match status" value="1"/>
</dbReference>
<protein>
    <recommendedName>
        <fullName evidence="15">Tyrosyl-DNA phosphodiesterase</fullName>
    </recommendedName>
</protein>
<evidence type="ECO:0008006" key="15">
    <source>
        <dbReference type="Google" id="ProtNLM"/>
    </source>
</evidence>
<feature type="active site" description="Proton donor/acceptor" evidence="9">
    <location>
        <position position="242"/>
    </location>
</feature>
<organism evidence="13 14">
    <name type="scientific">Akanthomyces muscarius</name>
    <name type="common">Entomopathogenic fungus</name>
    <name type="synonym">Lecanicillium muscarium</name>
    <dbReference type="NCBI Taxonomy" id="2231603"/>
    <lineage>
        <taxon>Eukaryota</taxon>
        <taxon>Fungi</taxon>
        <taxon>Dikarya</taxon>
        <taxon>Ascomycota</taxon>
        <taxon>Pezizomycotina</taxon>
        <taxon>Sordariomycetes</taxon>
        <taxon>Hypocreomycetidae</taxon>
        <taxon>Hypocreales</taxon>
        <taxon>Cordycipitaceae</taxon>
        <taxon>Akanthomyces</taxon>
    </lineage>
</organism>
<dbReference type="AlphaFoldDB" id="A0A9W8QN01"/>
<gene>
    <name evidence="13" type="ORF">LMH87_006262</name>
</gene>
<dbReference type="Proteomes" id="UP001144673">
    <property type="component" value="Chromosome 1"/>
</dbReference>
<evidence type="ECO:0000256" key="11">
    <source>
        <dbReference type="PIRSR" id="PIRSR610347-3"/>
    </source>
</evidence>
<evidence type="ECO:0000256" key="8">
    <source>
        <dbReference type="ARBA" id="ARBA00023242"/>
    </source>
</evidence>
<evidence type="ECO:0000256" key="2">
    <source>
        <dbReference type="ARBA" id="ARBA00010205"/>
    </source>
</evidence>
<evidence type="ECO:0000256" key="3">
    <source>
        <dbReference type="ARBA" id="ARBA00022722"/>
    </source>
</evidence>
<dbReference type="Pfam" id="PF06087">
    <property type="entry name" value="Tyr-DNA_phospho"/>
    <property type="match status" value="1"/>
</dbReference>
<reference evidence="13" key="1">
    <citation type="journal article" date="2023" name="Access Microbiol">
        <title>De-novo genome assembly for Akanthomyces muscarius, a biocontrol agent of insect agricultural pests.</title>
        <authorList>
            <person name="Erdos Z."/>
            <person name="Studholme D.J."/>
            <person name="Raymond B."/>
            <person name="Sharma M."/>
        </authorList>
    </citation>
    <scope>NUCLEOTIDE SEQUENCE</scope>
    <source>
        <strain evidence="13">Ve6</strain>
    </source>
</reference>
<sequence length="417" mass="47352">MDGGSKRPLESETPDGLKSLSRSISPPRSKKQKNVETIPSPFRLTWIQDLDEESNKDAVTLADLLGDPLISECWDFNYLHSIPFLMNAFDRDIKPHVQVHVVHGFWKREDENRLALVEQAEFFPNVQLHVAPMPEMFGTHHSKMLVVFRRHDTAQVIIHTANMIPKDWTNMTNAIVFPTADEIRASLDGYASGGSIHTKVQSKQQEKQLEYLRPVFHHWMADEKSTLTSDFRDGGRDRAAPHIKTYIRTNKNDTIDWALVTSANLSKQAWGDAAKPTGQFRIASWEIGVLVWPSLFRDDAIMTGCFKTDVPTESQGRSGEAGTVVGFRMPYSVPLRKYSRDETPWVATMSHEEEDCLGQSWMRHTRPLSARLHTLYEYCTGGRPAKTRQTPALCPLLAYICTNRLFLLASPSQPSKF</sequence>
<comment type="caution">
    <text evidence="13">The sequence shown here is derived from an EMBL/GenBank/DDBJ whole genome shotgun (WGS) entry which is preliminary data.</text>
</comment>
<dbReference type="CDD" id="cd09123">
    <property type="entry name" value="PLDc_Tdp1_2"/>
    <property type="match status" value="1"/>
</dbReference>
<evidence type="ECO:0000256" key="1">
    <source>
        <dbReference type="ARBA" id="ARBA00004123"/>
    </source>
</evidence>
<accession>A0A9W8QN01</accession>
<evidence type="ECO:0000256" key="5">
    <source>
        <dbReference type="ARBA" id="ARBA00022801"/>
    </source>
</evidence>
<dbReference type="GO" id="GO:0004527">
    <property type="term" value="F:exonuclease activity"/>
    <property type="evidence" value="ECO:0007669"/>
    <property type="project" value="UniProtKB-KW"/>
</dbReference>
<dbReference type="InterPro" id="IPR010347">
    <property type="entry name" value="Tdp1"/>
</dbReference>
<keyword evidence="6" id="KW-0269">Exonuclease</keyword>
<evidence type="ECO:0000256" key="12">
    <source>
        <dbReference type="SAM" id="MobiDB-lite"/>
    </source>
</evidence>
<evidence type="ECO:0000256" key="4">
    <source>
        <dbReference type="ARBA" id="ARBA00022763"/>
    </source>
</evidence>
<dbReference type="RefSeq" id="XP_056059509.1">
    <property type="nucleotide sequence ID" value="XM_056204121.1"/>
</dbReference>
<feature type="binding site" evidence="10">
    <location>
        <position position="244"/>
    </location>
    <ligand>
        <name>substrate</name>
    </ligand>
</feature>
<evidence type="ECO:0000256" key="7">
    <source>
        <dbReference type="ARBA" id="ARBA00023204"/>
    </source>
</evidence>
<feature type="region of interest" description="Disordered" evidence="12">
    <location>
        <begin position="1"/>
        <end position="35"/>
    </location>
</feature>
<keyword evidence="3" id="KW-0540">Nuclease</keyword>
<name>A0A9W8QN01_AKAMU</name>
<dbReference type="KEGG" id="amus:LMH87_006262"/>
<evidence type="ECO:0000256" key="10">
    <source>
        <dbReference type="PIRSR" id="PIRSR610347-2"/>
    </source>
</evidence>
<dbReference type="GeneID" id="80893421"/>
<keyword evidence="8" id="KW-0539">Nucleus</keyword>
<proteinExistence type="inferred from homology"/>
<comment type="similarity">
    <text evidence="2">Belongs to the tyrosyl-DNA phosphodiesterase family.</text>
</comment>
<keyword evidence="5" id="KW-0378">Hydrolase</keyword>
<evidence type="ECO:0000256" key="6">
    <source>
        <dbReference type="ARBA" id="ARBA00022839"/>
    </source>
</evidence>
<dbReference type="GO" id="GO:0017005">
    <property type="term" value="F:3'-tyrosyl-DNA phosphodiesterase activity"/>
    <property type="evidence" value="ECO:0007669"/>
    <property type="project" value="TreeGrafter"/>
</dbReference>
<keyword evidence="4" id="KW-0227">DNA damage</keyword>